<keyword evidence="1" id="KW-0805">Transcription regulation</keyword>
<protein>
    <recommendedName>
        <fullName evidence="4">HTH marR-type domain-containing protein</fullName>
    </recommendedName>
</protein>
<dbReference type="InterPro" id="IPR000835">
    <property type="entry name" value="HTH_MarR-typ"/>
</dbReference>
<dbReference type="PANTHER" id="PTHR33164">
    <property type="entry name" value="TRANSCRIPTIONAL REGULATOR, MARR FAMILY"/>
    <property type="match status" value="1"/>
</dbReference>
<dbReference type="Gene3D" id="1.10.10.10">
    <property type="entry name" value="Winged helix-like DNA-binding domain superfamily/Winged helix DNA-binding domain"/>
    <property type="match status" value="1"/>
</dbReference>
<evidence type="ECO:0000256" key="1">
    <source>
        <dbReference type="ARBA" id="ARBA00023015"/>
    </source>
</evidence>
<evidence type="ECO:0000313" key="6">
    <source>
        <dbReference type="Proteomes" id="UP001500822"/>
    </source>
</evidence>
<dbReference type="InterPro" id="IPR023187">
    <property type="entry name" value="Tscrpt_reg_MarR-type_CS"/>
</dbReference>
<organism evidence="5 6">
    <name type="scientific">Gordonia alkaliphila</name>
    <dbReference type="NCBI Taxonomy" id="1053547"/>
    <lineage>
        <taxon>Bacteria</taxon>
        <taxon>Bacillati</taxon>
        <taxon>Actinomycetota</taxon>
        <taxon>Actinomycetes</taxon>
        <taxon>Mycobacteriales</taxon>
        <taxon>Gordoniaceae</taxon>
        <taxon>Gordonia</taxon>
    </lineage>
</organism>
<comment type="caution">
    <text evidence="5">The sequence shown here is derived from an EMBL/GenBank/DDBJ whole genome shotgun (WGS) entry which is preliminary data.</text>
</comment>
<dbReference type="Proteomes" id="UP001500822">
    <property type="component" value="Unassembled WGS sequence"/>
</dbReference>
<keyword evidence="2" id="KW-0238">DNA-binding</keyword>
<proteinExistence type="predicted"/>
<evidence type="ECO:0000313" key="5">
    <source>
        <dbReference type="EMBL" id="GAA4758095.1"/>
    </source>
</evidence>
<dbReference type="InterPro" id="IPR036388">
    <property type="entry name" value="WH-like_DNA-bd_sf"/>
</dbReference>
<accession>A0ABP8ZJW3</accession>
<evidence type="ECO:0000256" key="2">
    <source>
        <dbReference type="ARBA" id="ARBA00023125"/>
    </source>
</evidence>
<name>A0ABP8ZJW3_9ACTN</name>
<dbReference type="PANTHER" id="PTHR33164:SF57">
    <property type="entry name" value="MARR-FAMILY TRANSCRIPTIONAL REGULATOR"/>
    <property type="match status" value="1"/>
</dbReference>
<feature type="domain" description="HTH marR-type" evidence="4">
    <location>
        <begin position="35"/>
        <end position="91"/>
    </location>
</feature>
<sequence length="144" mass="16055">MVNTPFAPDEREIVVALQALRYRLLDVYDPAAFDGLRVSQLRVIHGVPRGGVSVTELAERLGMTKQACGQFVNGLVTSGHLTTRAAADDRRLRLIDRTPAGERLMKVQHQHFLEVEAALADDVGPERYRTFRAVLDELAFGERT</sequence>
<gene>
    <name evidence="5" type="ORF">GCM10023217_33030</name>
</gene>
<keyword evidence="3" id="KW-0804">Transcription</keyword>
<dbReference type="EMBL" id="BAABIE010000021">
    <property type="protein sequence ID" value="GAA4758095.1"/>
    <property type="molecule type" value="Genomic_DNA"/>
</dbReference>
<dbReference type="InterPro" id="IPR036390">
    <property type="entry name" value="WH_DNA-bd_sf"/>
</dbReference>
<reference evidence="6" key="1">
    <citation type="journal article" date="2019" name="Int. J. Syst. Evol. Microbiol.">
        <title>The Global Catalogue of Microorganisms (GCM) 10K type strain sequencing project: providing services to taxonomists for standard genome sequencing and annotation.</title>
        <authorList>
            <consortium name="The Broad Institute Genomics Platform"/>
            <consortium name="The Broad Institute Genome Sequencing Center for Infectious Disease"/>
            <person name="Wu L."/>
            <person name="Ma J."/>
        </authorList>
    </citation>
    <scope>NUCLEOTIDE SEQUENCE [LARGE SCALE GENOMIC DNA]</scope>
    <source>
        <strain evidence="6">JCM 18077</strain>
    </source>
</reference>
<evidence type="ECO:0000259" key="4">
    <source>
        <dbReference type="Pfam" id="PF12802"/>
    </source>
</evidence>
<dbReference type="RefSeq" id="WP_345314335.1">
    <property type="nucleotide sequence ID" value="NZ_BAABIE010000021.1"/>
</dbReference>
<dbReference type="Pfam" id="PF12802">
    <property type="entry name" value="MarR_2"/>
    <property type="match status" value="1"/>
</dbReference>
<dbReference type="PROSITE" id="PS01117">
    <property type="entry name" value="HTH_MARR_1"/>
    <property type="match status" value="1"/>
</dbReference>
<keyword evidence="6" id="KW-1185">Reference proteome</keyword>
<evidence type="ECO:0000256" key="3">
    <source>
        <dbReference type="ARBA" id="ARBA00023163"/>
    </source>
</evidence>
<dbReference type="SUPFAM" id="SSF46785">
    <property type="entry name" value="Winged helix' DNA-binding domain"/>
    <property type="match status" value="1"/>
</dbReference>
<dbReference type="InterPro" id="IPR039422">
    <property type="entry name" value="MarR/SlyA-like"/>
</dbReference>